<reference evidence="2" key="1">
    <citation type="submission" date="2018-11" db="EMBL/GenBank/DDBJ databases">
        <authorList>
            <consortium name="Pathogen Informatics"/>
        </authorList>
    </citation>
    <scope>NUCLEOTIDE SEQUENCE</scope>
</reference>
<dbReference type="InterPro" id="IPR000242">
    <property type="entry name" value="PTP_cat"/>
</dbReference>
<dbReference type="PANTHER" id="PTHR19134:SF449">
    <property type="entry name" value="TYROSINE-PROTEIN PHOSPHATASE 1"/>
    <property type="match status" value="1"/>
</dbReference>
<dbReference type="EMBL" id="CAAALY010251042">
    <property type="protein sequence ID" value="VEL35934.1"/>
    <property type="molecule type" value="Genomic_DNA"/>
</dbReference>
<dbReference type="PROSITE" id="PS50055">
    <property type="entry name" value="TYR_PHOSPHATASE_PTP"/>
    <property type="match status" value="1"/>
</dbReference>
<feature type="domain" description="Tyrosine-protein phosphatase" evidence="1">
    <location>
        <begin position="17"/>
        <end position="129"/>
    </location>
</feature>
<dbReference type="InterPro" id="IPR050348">
    <property type="entry name" value="Protein-Tyr_Phosphatase"/>
</dbReference>
<dbReference type="AlphaFoldDB" id="A0A3S5AZ83"/>
<dbReference type="SMART" id="SM00194">
    <property type="entry name" value="PTPc"/>
    <property type="match status" value="1"/>
</dbReference>
<evidence type="ECO:0000259" key="1">
    <source>
        <dbReference type="PROSITE" id="PS50055"/>
    </source>
</evidence>
<dbReference type="OrthoDB" id="6274266at2759"/>
<dbReference type="Proteomes" id="UP000784294">
    <property type="component" value="Unassembled WGS sequence"/>
</dbReference>
<name>A0A3S5AZ83_9PLAT</name>
<keyword evidence="3" id="KW-1185">Reference proteome</keyword>
<evidence type="ECO:0000313" key="3">
    <source>
        <dbReference type="Proteomes" id="UP000784294"/>
    </source>
</evidence>
<evidence type="ECO:0000313" key="2">
    <source>
        <dbReference type="EMBL" id="VEL35934.1"/>
    </source>
</evidence>
<comment type="caution">
    <text evidence="2">The sequence shown here is derived from an EMBL/GenBank/DDBJ whole genome shotgun (WGS) entry which is preliminary data.</text>
</comment>
<dbReference type="Pfam" id="PF00102">
    <property type="entry name" value="Y_phosphatase"/>
    <property type="match status" value="1"/>
</dbReference>
<sequence length="141" mass="16050">MNLPRGLVLPHLAGLMPANATKNRTQSILPYDHSRVVLLPDKMAHASSGLISPRKHGNDYINASFVDGYLRRRAYIAAQSPFDLQTTIDFWLMVFQRNVAQVVMLTDLVEQNVVKCSQYWPNTLSHYGDAILFFQLMADYH</sequence>
<proteinExistence type="predicted"/>
<organism evidence="2 3">
    <name type="scientific">Protopolystoma xenopodis</name>
    <dbReference type="NCBI Taxonomy" id="117903"/>
    <lineage>
        <taxon>Eukaryota</taxon>
        <taxon>Metazoa</taxon>
        <taxon>Spiralia</taxon>
        <taxon>Lophotrochozoa</taxon>
        <taxon>Platyhelminthes</taxon>
        <taxon>Monogenea</taxon>
        <taxon>Polyopisthocotylea</taxon>
        <taxon>Polystomatidea</taxon>
        <taxon>Polystomatidae</taxon>
        <taxon>Protopolystoma</taxon>
    </lineage>
</organism>
<dbReference type="Gene3D" id="3.90.190.10">
    <property type="entry name" value="Protein tyrosine phosphatase superfamily"/>
    <property type="match status" value="1"/>
</dbReference>
<dbReference type="GO" id="GO:0004725">
    <property type="term" value="F:protein tyrosine phosphatase activity"/>
    <property type="evidence" value="ECO:0007669"/>
    <property type="project" value="InterPro"/>
</dbReference>
<dbReference type="SUPFAM" id="SSF52799">
    <property type="entry name" value="(Phosphotyrosine protein) phosphatases II"/>
    <property type="match status" value="1"/>
</dbReference>
<dbReference type="InterPro" id="IPR029021">
    <property type="entry name" value="Prot-tyrosine_phosphatase-like"/>
</dbReference>
<protein>
    <recommendedName>
        <fullName evidence="1">Tyrosine-protein phosphatase domain-containing protein</fullName>
    </recommendedName>
</protein>
<accession>A0A3S5AZ83</accession>
<gene>
    <name evidence="2" type="ORF">PXEA_LOCUS29374</name>
</gene>
<dbReference type="PANTHER" id="PTHR19134">
    <property type="entry name" value="RECEPTOR-TYPE TYROSINE-PROTEIN PHOSPHATASE"/>
    <property type="match status" value="1"/>
</dbReference>